<dbReference type="EMBL" id="JAPIVE010000002">
    <property type="protein sequence ID" value="MCX2524016.1"/>
    <property type="molecule type" value="Genomic_DNA"/>
</dbReference>
<dbReference type="CDD" id="cd01392">
    <property type="entry name" value="HTH_LacI"/>
    <property type="match status" value="1"/>
</dbReference>
<organism evidence="5 6">
    <name type="scientific">Larsenimonas rhizosphaerae</name>
    <dbReference type="NCBI Taxonomy" id="2944682"/>
    <lineage>
        <taxon>Bacteria</taxon>
        <taxon>Pseudomonadati</taxon>
        <taxon>Pseudomonadota</taxon>
        <taxon>Gammaproteobacteria</taxon>
        <taxon>Oceanospirillales</taxon>
        <taxon>Halomonadaceae</taxon>
        <taxon>Larsenimonas</taxon>
    </lineage>
</organism>
<keyword evidence="3" id="KW-0804">Transcription</keyword>
<dbReference type="InterPro" id="IPR000843">
    <property type="entry name" value="HTH_LacI"/>
</dbReference>
<evidence type="ECO:0000313" key="5">
    <source>
        <dbReference type="EMBL" id="MCX2524016.1"/>
    </source>
</evidence>
<dbReference type="Pfam" id="PF00356">
    <property type="entry name" value="LacI"/>
    <property type="match status" value="1"/>
</dbReference>
<gene>
    <name evidence="5" type="ORF">OQ287_07180</name>
</gene>
<dbReference type="PANTHER" id="PTHR30146:SF109">
    <property type="entry name" value="HTH-TYPE TRANSCRIPTIONAL REGULATOR GALS"/>
    <property type="match status" value="1"/>
</dbReference>
<dbReference type="SUPFAM" id="SSF47413">
    <property type="entry name" value="lambda repressor-like DNA-binding domains"/>
    <property type="match status" value="1"/>
</dbReference>
<dbReference type="RefSeq" id="WP_250934839.1">
    <property type="nucleotide sequence ID" value="NZ_JAMLJK010000001.1"/>
</dbReference>
<feature type="domain" description="HTH lacI-type" evidence="4">
    <location>
        <begin position="2"/>
        <end position="56"/>
    </location>
</feature>
<dbReference type="Gene3D" id="3.40.50.2300">
    <property type="match status" value="2"/>
</dbReference>
<reference evidence="5" key="1">
    <citation type="submission" date="2022-11" db="EMBL/GenBank/DDBJ databases">
        <title>Larsenimonas rhizosphaerae sp. nov., isolated from a tidal mudflat.</title>
        <authorList>
            <person name="Lee S.D."/>
            <person name="Kim I.S."/>
        </authorList>
    </citation>
    <scope>NUCLEOTIDE SEQUENCE</scope>
    <source>
        <strain evidence="5">GH2-1</strain>
    </source>
</reference>
<dbReference type="SUPFAM" id="SSF53822">
    <property type="entry name" value="Periplasmic binding protein-like I"/>
    <property type="match status" value="1"/>
</dbReference>
<proteinExistence type="predicted"/>
<name>A0AA42CUH7_9GAMM</name>
<sequence>MTTIRDVAAQAGVSVATVSRVMKGDVPVNDETRARVQAAIEMLDYAPNAFARSLASNRSQGVGLLISHLGGPFMSRFMATVEEALRRSDYSLMVAAGHSDATREREALRFLSSKRCDGVLVHADGLEDDALRMLAGQMNMVVINRQVQGLAGQCVYIDNRRGGYLATRHVIELGHRHIACLTGPLSKQDARWRLEGYRQAMQDAGLPLDEAAIIEGDSQDGSGRYAIDLLRTRKSPITALVAGNDEMAMGAMSRLKVLYPGIRLPDALSVVGYDDEHYACHLAPTLTTVHAPVEEMARAAVTLMEARLKGGEPPGFESGFTPTLMTRESTGPAPDQGVFCSTRSTF</sequence>
<dbReference type="GO" id="GO:0003700">
    <property type="term" value="F:DNA-binding transcription factor activity"/>
    <property type="evidence" value="ECO:0007669"/>
    <property type="project" value="TreeGrafter"/>
</dbReference>
<dbReference type="Gene3D" id="1.10.260.40">
    <property type="entry name" value="lambda repressor-like DNA-binding domains"/>
    <property type="match status" value="1"/>
</dbReference>
<keyword evidence="2 5" id="KW-0238">DNA-binding</keyword>
<dbReference type="PRINTS" id="PR00036">
    <property type="entry name" value="HTHLACI"/>
</dbReference>
<evidence type="ECO:0000256" key="1">
    <source>
        <dbReference type="ARBA" id="ARBA00023015"/>
    </source>
</evidence>
<evidence type="ECO:0000259" key="4">
    <source>
        <dbReference type="PROSITE" id="PS50932"/>
    </source>
</evidence>
<dbReference type="Proteomes" id="UP001165678">
    <property type="component" value="Unassembled WGS sequence"/>
</dbReference>
<comment type="caution">
    <text evidence="5">The sequence shown here is derived from an EMBL/GenBank/DDBJ whole genome shotgun (WGS) entry which is preliminary data.</text>
</comment>
<accession>A0AA42CUH7</accession>
<dbReference type="Pfam" id="PF13377">
    <property type="entry name" value="Peripla_BP_3"/>
    <property type="match status" value="1"/>
</dbReference>
<evidence type="ECO:0000256" key="2">
    <source>
        <dbReference type="ARBA" id="ARBA00023125"/>
    </source>
</evidence>
<protein>
    <submittedName>
        <fullName evidence="5">LacI family DNA-binding transcriptional regulator</fullName>
    </submittedName>
</protein>
<keyword evidence="6" id="KW-1185">Reference proteome</keyword>
<dbReference type="PROSITE" id="PS50932">
    <property type="entry name" value="HTH_LACI_2"/>
    <property type="match status" value="1"/>
</dbReference>
<dbReference type="PROSITE" id="PS00356">
    <property type="entry name" value="HTH_LACI_1"/>
    <property type="match status" value="1"/>
</dbReference>
<evidence type="ECO:0000256" key="3">
    <source>
        <dbReference type="ARBA" id="ARBA00023163"/>
    </source>
</evidence>
<keyword evidence="1" id="KW-0805">Transcription regulation</keyword>
<dbReference type="SMART" id="SM00354">
    <property type="entry name" value="HTH_LACI"/>
    <property type="match status" value="1"/>
</dbReference>
<evidence type="ECO:0000313" key="6">
    <source>
        <dbReference type="Proteomes" id="UP001165678"/>
    </source>
</evidence>
<dbReference type="CDD" id="cd06270">
    <property type="entry name" value="PBP1_GalS-like"/>
    <property type="match status" value="1"/>
</dbReference>
<dbReference type="InterPro" id="IPR010982">
    <property type="entry name" value="Lambda_DNA-bd_dom_sf"/>
</dbReference>
<dbReference type="InterPro" id="IPR046335">
    <property type="entry name" value="LacI/GalR-like_sensor"/>
</dbReference>
<dbReference type="GO" id="GO:0000976">
    <property type="term" value="F:transcription cis-regulatory region binding"/>
    <property type="evidence" value="ECO:0007669"/>
    <property type="project" value="TreeGrafter"/>
</dbReference>
<dbReference type="AlphaFoldDB" id="A0AA42CUH7"/>
<dbReference type="PANTHER" id="PTHR30146">
    <property type="entry name" value="LACI-RELATED TRANSCRIPTIONAL REPRESSOR"/>
    <property type="match status" value="1"/>
</dbReference>
<dbReference type="InterPro" id="IPR028082">
    <property type="entry name" value="Peripla_BP_I"/>
</dbReference>